<dbReference type="PANTHER" id="PTHR19957">
    <property type="entry name" value="SYNTAXIN"/>
    <property type="match status" value="1"/>
</dbReference>
<keyword evidence="12" id="KW-1185">Reference proteome</keyword>
<dbReference type="GO" id="GO:0006888">
    <property type="term" value="P:endoplasmic reticulum to Golgi vesicle-mediated transport"/>
    <property type="evidence" value="ECO:0007669"/>
    <property type="project" value="TreeGrafter"/>
</dbReference>
<evidence type="ECO:0000259" key="10">
    <source>
        <dbReference type="PROSITE" id="PS50192"/>
    </source>
</evidence>
<dbReference type="CDD" id="cd15844">
    <property type="entry name" value="SNARE_syntaxin5"/>
    <property type="match status" value="1"/>
</dbReference>
<evidence type="ECO:0000313" key="13">
    <source>
        <dbReference type="WBParaSite" id="SSLN_0001251801-mRNA-1"/>
    </source>
</evidence>
<dbReference type="EMBL" id="UYSU01037001">
    <property type="protein sequence ID" value="VDL98452.1"/>
    <property type="molecule type" value="Genomic_DNA"/>
</dbReference>
<dbReference type="GO" id="GO:0006906">
    <property type="term" value="P:vesicle fusion"/>
    <property type="evidence" value="ECO:0007669"/>
    <property type="project" value="TreeGrafter"/>
</dbReference>
<evidence type="ECO:0000256" key="9">
    <source>
        <dbReference type="SAM" id="Phobius"/>
    </source>
</evidence>
<evidence type="ECO:0000256" key="6">
    <source>
        <dbReference type="ARBA" id="ARBA00023054"/>
    </source>
</evidence>
<dbReference type="Pfam" id="PF05739">
    <property type="entry name" value="SNARE"/>
    <property type="match status" value="1"/>
</dbReference>
<proteinExistence type="inferred from homology"/>
<dbReference type="OrthoDB" id="421009at2759"/>
<dbReference type="PANTHER" id="PTHR19957:SF3">
    <property type="entry name" value="SYNTAXIN-5"/>
    <property type="match status" value="1"/>
</dbReference>
<organism evidence="13">
    <name type="scientific">Schistocephalus solidus</name>
    <name type="common">Tapeworm</name>
    <dbReference type="NCBI Taxonomy" id="70667"/>
    <lineage>
        <taxon>Eukaryota</taxon>
        <taxon>Metazoa</taxon>
        <taxon>Spiralia</taxon>
        <taxon>Lophotrochozoa</taxon>
        <taxon>Platyhelminthes</taxon>
        <taxon>Cestoda</taxon>
        <taxon>Eucestoda</taxon>
        <taxon>Diphyllobothriidea</taxon>
        <taxon>Diphyllobothriidae</taxon>
        <taxon>Schistocephalus</taxon>
    </lineage>
</organism>
<evidence type="ECO:0000256" key="7">
    <source>
        <dbReference type="ARBA" id="ARBA00023136"/>
    </source>
</evidence>
<evidence type="ECO:0000256" key="1">
    <source>
        <dbReference type="ARBA" id="ARBA00004211"/>
    </source>
</evidence>
<reference evidence="11 12" key="2">
    <citation type="submission" date="2018-11" db="EMBL/GenBank/DDBJ databases">
        <authorList>
            <consortium name="Pathogen Informatics"/>
        </authorList>
    </citation>
    <scope>NUCLEOTIDE SEQUENCE [LARGE SCALE GENOMIC DNA]</scope>
    <source>
        <strain evidence="11 12">NST_G2</strain>
    </source>
</reference>
<accession>A0A183T6G9</accession>
<dbReference type="InterPro" id="IPR000727">
    <property type="entry name" value="T_SNARE_dom"/>
</dbReference>
<comment type="subcellular location">
    <subcellularLocation>
        <location evidence="1">Membrane</location>
        <topology evidence="1">Single-pass type IV membrane protein</topology>
    </subcellularLocation>
</comment>
<dbReference type="GO" id="GO:0006886">
    <property type="term" value="P:intracellular protein transport"/>
    <property type="evidence" value="ECO:0007669"/>
    <property type="project" value="InterPro"/>
</dbReference>
<dbReference type="AlphaFoldDB" id="A0A183T6G9"/>
<keyword evidence="4 9" id="KW-0812">Transmembrane</keyword>
<dbReference type="SMART" id="SM00397">
    <property type="entry name" value="t_SNARE"/>
    <property type="match status" value="1"/>
</dbReference>
<keyword evidence="5 9" id="KW-1133">Transmembrane helix</keyword>
<feature type="transmembrane region" description="Helical" evidence="9">
    <location>
        <begin position="404"/>
        <end position="424"/>
    </location>
</feature>
<evidence type="ECO:0000256" key="5">
    <source>
        <dbReference type="ARBA" id="ARBA00022989"/>
    </source>
</evidence>
<keyword evidence="6" id="KW-0175">Coiled coil</keyword>
<dbReference type="GO" id="GO:0000139">
    <property type="term" value="C:Golgi membrane"/>
    <property type="evidence" value="ECO:0007669"/>
    <property type="project" value="TreeGrafter"/>
</dbReference>
<dbReference type="GO" id="GO:0048278">
    <property type="term" value="P:vesicle docking"/>
    <property type="evidence" value="ECO:0007669"/>
    <property type="project" value="TreeGrafter"/>
</dbReference>
<dbReference type="InterPro" id="IPR006012">
    <property type="entry name" value="Syntaxin/epimorphin_CS"/>
</dbReference>
<feature type="domain" description="T-SNARE coiled-coil homology" evidence="10">
    <location>
        <begin position="333"/>
        <end position="395"/>
    </location>
</feature>
<dbReference type="InterPro" id="IPR010989">
    <property type="entry name" value="SNARE"/>
</dbReference>
<evidence type="ECO:0000313" key="11">
    <source>
        <dbReference type="EMBL" id="VDL98452.1"/>
    </source>
</evidence>
<evidence type="ECO:0000313" key="12">
    <source>
        <dbReference type="Proteomes" id="UP000275846"/>
    </source>
</evidence>
<gene>
    <name evidence="11" type="ORF">SSLN_LOCUS12067</name>
</gene>
<name>A0A183T6G9_SCHSO</name>
<dbReference type="STRING" id="70667.A0A183T6G9"/>
<dbReference type="WBParaSite" id="SSLN_0001251801-mRNA-1">
    <property type="protein sequence ID" value="SSLN_0001251801-mRNA-1"/>
    <property type="gene ID" value="SSLN_0001251801"/>
</dbReference>
<dbReference type="GO" id="GO:0005484">
    <property type="term" value="F:SNAP receptor activity"/>
    <property type="evidence" value="ECO:0007669"/>
    <property type="project" value="InterPro"/>
</dbReference>
<evidence type="ECO:0000256" key="2">
    <source>
        <dbReference type="ARBA" id="ARBA00009063"/>
    </source>
</evidence>
<dbReference type="GO" id="GO:0000149">
    <property type="term" value="F:SNARE binding"/>
    <property type="evidence" value="ECO:0007669"/>
    <property type="project" value="TreeGrafter"/>
</dbReference>
<evidence type="ECO:0000256" key="4">
    <source>
        <dbReference type="ARBA" id="ARBA00022692"/>
    </source>
</evidence>
<comment type="similarity">
    <text evidence="2">Belongs to the syntaxin family.</text>
</comment>
<reference evidence="13" key="1">
    <citation type="submission" date="2016-06" db="UniProtKB">
        <authorList>
            <consortium name="WormBaseParasite"/>
        </authorList>
    </citation>
    <scope>IDENTIFICATION</scope>
</reference>
<dbReference type="Proteomes" id="UP000275846">
    <property type="component" value="Unassembled WGS sequence"/>
</dbReference>
<evidence type="ECO:0000256" key="8">
    <source>
        <dbReference type="SAM" id="MobiDB-lite"/>
    </source>
</evidence>
<dbReference type="SUPFAM" id="SSF47661">
    <property type="entry name" value="t-snare proteins"/>
    <property type="match status" value="1"/>
</dbReference>
<protein>
    <submittedName>
        <fullName evidence="13">t-SNARE coiled-coil homology domain-containing protein</fullName>
    </submittedName>
</protein>
<dbReference type="PROSITE" id="PS00914">
    <property type="entry name" value="SYNTAXIN"/>
    <property type="match status" value="1"/>
</dbReference>
<feature type="region of interest" description="Disordered" evidence="8">
    <location>
        <begin position="45"/>
        <end position="69"/>
    </location>
</feature>
<sequence>MSFGTDRTADFLQVLQQSGRAVHNPPNGRVNTAYVPDSPPVDVPKTFSDDRPPNGLLAFNGRTPRARPDTSALKSRSQFAGVAAQISKDLAVTCGRLESLSTLARQRTLFNDNSSEVQRLTLVIKDDINHLNHRIADLQKISKVQPGQSHQSAKHSSSVLMSLQTRLASMSDKFKTVLEQRSAVLQSQAARRNEYSALSQHLSTTQHQVGDASARSAVIVPSILLQVSSKPYFCRIPPVCLLLTTDSNIEISTDEPPRRSLPYPLTPELGVFRRHLIDYSECFVDVYPDEQRARRAAEGLSAEDGAMDADDLGVRDFAGEQLNQRLLYRDQTDAYLQSRHETVRTIEHTIVELGQIFQQLATMVHEQEENVQRIDANVEDAVASVEAGHNELLRYFRSVSSNRWLMFKVFGVLFAFFLFFLIFVV</sequence>
<dbReference type="Gene3D" id="1.20.58.70">
    <property type="match status" value="1"/>
</dbReference>
<dbReference type="Gene3D" id="1.20.5.110">
    <property type="match status" value="1"/>
</dbReference>
<keyword evidence="3" id="KW-0813">Transport</keyword>
<dbReference type="GO" id="GO:0031201">
    <property type="term" value="C:SNARE complex"/>
    <property type="evidence" value="ECO:0007669"/>
    <property type="project" value="TreeGrafter"/>
</dbReference>
<evidence type="ECO:0000256" key="3">
    <source>
        <dbReference type="ARBA" id="ARBA00022448"/>
    </source>
</evidence>
<dbReference type="InterPro" id="IPR045242">
    <property type="entry name" value="Syntaxin"/>
</dbReference>
<keyword evidence="7 9" id="KW-0472">Membrane</keyword>
<dbReference type="PROSITE" id="PS50192">
    <property type="entry name" value="T_SNARE"/>
    <property type="match status" value="1"/>
</dbReference>